<evidence type="ECO:0000313" key="2">
    <source>
        <dbReference type="Proteomes" id="UP000034491"/>
    </source>
</evidence>
<sequence length="83" mass="9471">MFRFCLLYFFGNTTYKSASFQVFYDKVCTVAPSDPKDKKIEVPIHVIPAAPVRSLSELMALAAQPEHCPEYPYGILRLNNQKD</sequence>
<keyword evidence="2" id="KW-1185">Reference proteome</keyword>
<dbReference type="AlphaFoldDB" id="A0A0M2RAG8"/>
<evidence type="ECO:0000313" key="1">
    <source>
        <dbReference type="EMBL" id="KKJ78651.1"/>
    </source>
</evidence>
<dbReference type="EMBL" id="LANI01000001">
    <property type="protein sequence ID" value="KKJ78651.1"/>
    <property type="molecule type" value="Genomic_DNA"/>
</dbReference>
<comment type="caution">
    <text evidence="1">The sequence shown here is derived from an EMBL/GenBank/DDBJ whole genome shotgun (WGS) entry which is preliminary data.</text>
</comment>
<gene>
    <name evidence="1" type="ORF">WH95_00740</name>
</gene>
<reference evidence="1 2" key="1">
    <citation type="submission" date="2015-03" db="EMBL/GenBank/DDBJ databases">
        <title>Genome sequence of Kiloniella sp. P1-1, isolated from the gut microflora of Pacific white shrimp, Penaeus vannamei.</title>
        <authorList>
            <person name="Shao Z."/>
            <person name="Wang L."/>
            <person name="Li X."/>
        </authorList>
    </citation>
    <scope>NUCLEOTIDE SEQUENCE [LARGE SCALE GENOMIC DNA]</scope>
    <source>
        <strain evidence="1 2">P1-1</strain>
    </source>
</reference>
<organism evidence="1 2">
    <name type="scientific">Kiloniella litopenaei</name>
    <dbReference type="NCBI Taxonomy" id="1549748"/>
    <lineage>
        <taxon>Bacteria</taxon>
        <taxon>Pseudomonadati</taxon>
        <taxon>Pseudomonadota</taxon>
        <taxon>Alphaproteobacteria</taxon>
        <taxon>Rhodospirillales</taxon>
        <taxon>Kiloniellaceae</taxon>
        <taxon>Kiloniella</taxon>
    </lineage>
</organism>
<protein>
    <submittedName>
        <fullName evidence="1">Uncharacterized protein</fullName>
    </submittedName>
</protein>
<proteinExistence type="predicted"/>
<dbReference type="Proteomes" id="UP000034491">
    <property type="component" value="Unassembled WGS sequence"/>
</dbReference>
<accession>A0A0M2RAG8</accession>
<name>A0A0M2RAG8_9PROT</name>